<dbReference type="KEGG" id="smo:SELMODRAFT_114845"/>
<organism evidence="7">
    <name type="scientific">Selaginella moellendorffii</name>
    <name type="common">Spikemoss</name>
    <dbReference type="NCBI Taxonomy" id="88036"/>
    <lineage>
        <taxon>Eukaryota</taxon>
        <taxon>Viridiplantae</taxon>
        <taxon>Streptophyta</taxon>
        <taxon>Embryophyta</taxon>
        <taxon>Tracheophyta</taxon>
        <taxon>Lycopodiopsida</taxon>
        <taxon>Selaginellales</taxon>
        <taxon>Selaginellaceae</taxon>
        <taxon>Selaginella</taxon>
    </lineage>
</organism>
<reference evidence="6 7" key="1">
    <citation type="journal article" date="2011" name="Science">
        <title>The Selaginella genome identifies genetic changes associated with the evolution of vascular plants.</title>
        <authorList>
            <person name="Banks J.A."/>
            <person name="Nishiyama T."/>
            <person name="Hasebe M."/>
            <person name="Bowman J.L."/>
            <person name="Gribskov M."/>
            <person name="dePamphilis C."/>
            <person name="Albert V.A."/>
            <person name="Aono N."/>
            <person name="Aoyama T."/>
            <person name="Ambrose B.A."/>
            <person name="Ashton N.W."/>
            <person name="Axtell M.J."/>
            <person name="Barker E."/>
            <person name="Barker M.S."/>
            <person name="Bennetzen J.L."/>
            <person name="Bonawitz N.D."/>
            <person name="Chapple C."/>
            <person name="Cheng C."/>
            <person name="Correa L.G."/>
            <person name="Dacre M."/>
            <person name="DeBarry J."/>
            <person name="Dreyer I."/>
            <person name="Elias M."/>
            <person name="Engstrom E.M."/>
            <person name="Estelle M."/>
            <person name="Feng L."/>
            <person name="Finet C."/>
            <person name="Floyd S.K."/>
            <person name="Frommer W.B."/>
            <person name="Fujita T."/>
            <person name="Gramzow L."/>
            <person name="Gutensohn M."/>
            <person name="Harholt J."/>
            <person name="Hattori M."/>
            <person name="Heyl A."/>
            <person name="Hirai T."/>
            <person name="Hiwatashi Y."/>
            <person name="Ishikawa M."/>
            <person name="Iwata M."/>
            <person name="Karol K.G."/>
            <person name="Koehler B."/>
            <person name="Kolukisaoglu U."/>
            <person name="Kubo M."/>
            <person name="Kurata T."/>
            <person name="Lalonde S."/>
            <person name="Li K."/>
            <person name="Li Y."/>
            <person name="Litt A."/>
            <person name="Lyons E."/>
            <person name="Manning G."/>
            <person name="Maruyama T."/>
            <person name="Michael T.P."/>
            <person name="Mikami K."/>
            <person name="Miyazaki S."/>
            <person name="Morinaga S."/>
            <person name="Murata T."/>
            <person name="Mueller-Roeber B."/>
            <person name="Nelson D.R."/>
            <person name="Obara M."/>
            <person name="Oguri Y."/>
            <person name="Olmstead R.G."/>
            <person name="Onodera N."/>
            <person name="Petersen B.L."/>
            <person name="Pils B."/>
            <person name="Prigge M."/>
            <person name="Rensing S.A."/>
            <person name="Riano-Pachon D.M."/>
            <person name="Roberts A.W."/>
            <person name="Sato Y."/>
            <person name="Scheller H.V."/>
            <person name="Schulz B."/>
            <person name="Schulz C."/>
            <person name="Shakirov E.V."/>
            <person name="Shibagaki N."/>
            <person name="Shinohara N."/>
            <person name="Shippen D.E."/>
            <person name="Soerensen I."/>
            <person name="Sotooka R."/>
            <person name="Sugimoto N."/>
            <person name="Sugita M."/>
            <person name="Sumikawa N."/>
            <person name="Tanurdzic M."/>
            <person name="Theissen G."/>
            <person name="Ulvskov P."/>
            <person name="Wakazuki S."/>
            <person name="Weng J.K."/>
            <person name="Willats W.W."/>
            <person name="Wipf D."/>
            <person name="Wolf P.G."/>
            <person name="Yang L."/>
            <person name="Zimmer A.D."/>
            <person name="Zhu Q."/>
            <person name="Mitros T."/>
            <person name="Hellsten U."/>
            <person name="Loque D."/>
            <person name="Otillar R."/>
            <person name="Salamov A."/>
            <person name="Schmutz J."/>
            <person name="Shapiro H."/>
            <person name="Lindquist E."/>
            <person name="Lucas S."/>
            <person name="Rokhsar D."/>
            <person name="Grigoriev I.V."/>
        </authorList>
    </citation>
    <scope>NUCLEOTIDE SEQUENCE [LARGE SCALE GENOMIC DNA]</scope>
</reference>
<dbReference type="Gene3D" id="1.25.10.10">
    <property type="entry name" value="Leucine-rich Repeat Variant"/>
    <property type="match status" value="1"/>
</dbReference>
<dbReference type="EMBL" id="GL377614">
    <property type="protein sequence ID" value="EFJ17404.1"/>
    <property type="molecule type" value="Genomic_DNA"/>
</dbReference>
<evidence type="ECO:0000256" key="3">
    <source>
        <dbReference type="ARBA" id="ARBA00012483"/>
    </source>
</evidence>
<dbReference type="InParanoid" id="D8SDU6"/>
<evidence type="ECO:0000313" key="6">
    <source>
        <dbReference type="EMBL" id="EFJ17404.1"/>
    </source>
</evidence>
<proteinExistence type="predicted"/>
<dbReference type="SUPFAM" id="SSF57850">
    <property type="entry name" value="RING/U-box"/>
    <property type="match status" value="1"/>
</dbReference>
<dbReference type="InterPro" id="IPR052608">
    <property type="entry name" value="U-box_domain_protein"/>
</dbReference>
<dbReference type="Gene3D" id="3.30.40.10">
    <property type="entry name" value="Zinc/RING finger domain, C3HC4 (zinc finger)"/>
    <property type="match status" value="1"/>
</dbReference>
<dbReference type="UniPathway" id="UPA00143"/>
<dbReference type="PANTHER" id="PTHR45958:SF14">
    <property type="entry name" value="RING-TYPE E3 UBIQUITIN TRANSFERASE"/>
    <property type="match status" value="1"/>
</dbReference>
<dbReference type="CDD" id="cd16664">
    <property type="entry name" value="RING-Ubox_PUB"/>
    <property type="match status" value="1"/>
</dbReference>
<dbReference type="SUPFAM" id="SSF48371">
    <property type="entry name" value="ARM repeat"/>
    <property type="match status" value="1"/>
</dbReference>
<keyword evidence="4" id="KW-0808">Transferase</keyword>
<dbReference type="Pfam" id="PF04564">
    <property type="entry name" value="U-box"/>
    <property type="match status" value="1"/>
</dbReference>
<comment type="catalytic activity">
    <reaction evidence="1">
        <text>S-ubiquitinyl-[E2 ubiquitin-conjugating enzyme]-L-cysteine + [acceptor protein]-L-lysine = [E2 ubiquitin-conjugating enzyme]-L-cysteine + N(6)-ubiquitinyl-[acceptor protein]-L-lysine.</text>
        <dbReference type="EC" id="2.3.2.27"/>
    </reaction>
</comment>
<dbReference type="PROSITE" id="PS51698">
    <property type="entry name" value="U_BOX"/>
    <property type="match status" value="1"/>
</dbReference>
<dbReference type="InterPro" id="IPR016024">
    <property type="entry name" value="ARM-type_fold"/>
</dbReference>
<dbReference type="EC" id="2.3.2.27" evidence="3"/>
<dbReference type="Gramene" id="EFJ17404">
    <property type="protein sequence ID" value="EFJ17404"/>
    <property type="gene ID" value="SELMODRAFT_114845"/>
</dbReference>
<dbReference type="GO" id="GO:0016567">
    <property type="term" value="P:protein ubiquitination"/>
    <property type="evidence" value="ECO:0007669"/>
    <property type="project" value="UniProtKB-UniPathway"/>
</dbReference>
<gene>
    <name evidence="6" type="ORF">SELMODRAFT_114845</name>
</gene>
<dbReference type="Proteomes" id="UP000001514">
    <property type="component" value="Unassembled WGS sequence"/>
</dbReference>
<dbReference type="InterPro" id="IPR045210">
    <property type="entry name" value="RING-Ubox_PUB"/>
</dbReference>
<evidence type="ECO:0000256" key="1">
    <source>
        <dbReference type="ARBA" id="ARBA00000900"/>
    </source>
</evidence>
<protein>
    <recommendedName>
        <fullName evidence="3">RING-type E3 ubiquitin transferase</fullName>
        <ecNumber evidence="3">2.3.2.27</ecNumber>
    </recommendedName>
</protein>
<dbReference type="InterPro" id="IPR011989">
    <property type="entry name" value="ARM-like"/>
</dbReference>
<dbReference type="eggNOG" id="KOG0167">
    <property type="taxonomic scope" value="Eukaryota"/>
</dbReference>
<dbReference type="InterPro" id="IPR003613">
    <property type="entry name" value="Ubox_domain"/>
</dbReference>
<dbReference type="SMART" id="SM00504">
    <property type="entry name" value="Ubox"/>
    <property type="match status" value="1"/>
</dbReference>
<evidence type="ECO:0000256" key="2">
    <source>
        <dbReference type="ARBA" id="ARBA00004906"/>
    </source>
</evidence>
<dbReference type="PANTHER" id="PTHR45958">
    <property type="entry name" value="RING-TYPE E3 UBIQUITIN TRANSFERASE"/>
    <property type="match status" value="1"/>
</dbReference>
<evidence type="ECO:0000256" key="4">
    <source>
        <dbReference type="ARBA" id="ARBA00022679"/>
    </source>
</evidence>
<accession>D8SDU6</accession>
<dbReference type="AlphaFoldDB" id="D8SDU6"/>
<dbReference type="InterPro" id="IPR013083">
    <property type="entry name" value="Znf_RING/FYVE/PHD"/>
</dbReference>
<evidence type="ECO:0000313" key="7">
    <source>
        <dbReference type="Proteomes" id="UP000001514"/>
    </source>
</evidence>
<feature type="domain" description="U-box" evidence="5">
    <location>
        <begin position="14"/>
        <end position="93"/>
    </location>
</feature>
<comment type="pathway">
    <text evidence="2">Protein modification; protein ubiquitination.</text>
</comment>
<dbReference type="HOGENOM" id="CLU_025102_0_0_1"/>
<evidence type="ECO:0000259" key="5">
    <source>
        <dbReference type="PROSITE" id="PS51698"/>
    </source>
</evidence>
<dbReference type="OMA" id="HWELAYA"/>
<keyword evidence="7" id="KW-1185">Reference proteome</keyword>
<sequence>MYSYKESAEEEPLQPFESFVCPLTKQIMKEPVMIQSELTYERSAIERWFKTCAEEGRSVTCPATGVLLASTEMRSNIMLRHTIEEWCQRNARIRIHKALSQLSKSSSMKSLAGVEEALDSILKVCGDGPVTQYRLGKSHFTSSALEFWRKRLAGGSQVRTKALYILQRIAADDIDSQECLVEAGVLKAAVRSLSSSHVYEVEGALKLLLEISKKPEFAKLIGKEKGALIHLLGISSNSSGNASLSVLADRTLRNLEQIDSNVWEMAEAGRLEPLITRLCKGTDTTKIEMAEYLAEKIFVNSQKEFVARKAGKVLVHMLSANSMQKEAAIGALLNLSSLEENVPVLVKAGILPPVVEIILSVPTSSNRLRGNSKEKAATTLANVVAVAGSWETVQIDSEGNLVQSEYFVHRLLGLLSSVGPDWNSKAPENSYWSRFITTSRR</sequence>
<name>D8SDU6_SELML</name>
<dbReference type="GO" id="GO:0061630">
    <property type="term" value="F:ubiquitin protein ligase activity"/>
    <property type="evidence" value="ECO:0007669"/>
    <property type="project" value="UniProtKB-EC"/>
</dbReference>